<dbReference type="OrthoDB" id="193535at2"/>
<evidence type="ECO:0000313" key="2">
    <source>
        <dbReference type="Proteomes" id="UP000193427"/>
    </source>
</evidence>
<dbReference type="InterPro" id="IPR021851">
    <property type="entry name" value="DUF3455"/>
</dbReference>
<sequence>MARHPFTLGFAAVLLGTAAGCATPRVDAPAGDVPLMTLAAQGVQLYECRAAAGAAPAWAFVAPEADLFDTDGRRVGRHGAGPSWTHGDGSGFTGTVRTRADAPRADAIPWLLLAATPKGPEGTFSGVSSVQRIHTVGGLPPAGGCTAATLGSRVGMAYRADYVLFVPPGSPARAARAAVP</sequence>
<dbReference type="RefSeq" id="WP_085752841.1">
    <property type="nucleotide sequence ID" value="NZ_BSPR01000020.1"/>
</dbReference>
<dbReference type="STRING" id="946333.A4W93_22950"/>
<dbReference type="EMBL" id="CP015118">
    <property type="protein sequence ID" value="ARN22538.1"/>
    <property type="molecule type" value="Genomic_DNA"/>
</dbReference>
<name>A0A1W6LED7_9BURK</name>
<dbReference type="PROSITE" id="PS51257">
    <property type="entry name" value="PROKAR_LIPOPROTEIN"/>
    <property type="match status" value="1"/>
</dbReference>
<protein>
    <submittedName>
        <fullName evidence="1">Uncharacterized protein</fullName>
    </submittedName>
</protein>
<dbReference type="PANTHER" id="PTHR35567">
    <property type="entry name" value="MALATE DEHYDROGENASE (AFU_ORTHOLOGUE AFUA_2G13800)"/>
    <property type="match status" value="1"/>
</dbReference>
<dbReference type="AlphaFoldDB" id="A0A1W6LED7"/>
<dbReference type="KEGG" id="rgu:A4W93_22950"/>
<accession>A0A1W6LED7</accession>
<dbReference type="Proteomes" id="UP000193427">
    <property type="component" value="Chromosome"/>
</dbReference>
<organism evidence="1 2">
    <name type="scientific">Piscinibacter gummiphilus</name>
    <dbReference type="NCBI Taxonomy" id="946333"/>
    <lineage>
        <taxon>Bacteria</taxon>
        <taxon>Pseudomonadati</taxon>
        <taxon>Pseudomonadota</taxon>
        <taxon>Betaproteobacteria</taxon>
        <taxon>Burkholderiales</taxon>
        <taxon>Sphaerotilaceae</taxon>
        <taxon>Piscinibacter</taxon>
    </lineage>
</organism>
<dbReference type="PANTHER" id="PTHR35567:SF1">
    <property type="entry name" value="CONSERVED FUNGAL PROTEIN (AFU_ORTHOLOGUE AFUA_1G14230)"/>
    <property type="match status" value="1"/>
</dbReference>
<dbReference type="Pfam" id="PF11937">
    <property type="entry name" value="DUF3455"/>
    <property type="match status" value="1"/>
</dbReference>
<reference evidence="1 2" key="1">
    <citation type="submission" date="2016-04" db="EMBL/GenBank/DDBJ databases">
        <title>Complete genome sequence of natural rubber-degrading, novel Gram-negative bacterium, Rhizobacter gummiphilus strain NS21.</title>
        <authorList>
            <person name="Tabata M."/>
            <person name="Kasai D."/>
            <person name="Fukuda M."/>
        </authorList>
    </citation>
    <scope>NUCLEOTIDE SEQUENCE [LARGE SCALE GENOMIC DNA]</scope>
    <source>
        <strain evidence="1 2">NS21</strain>
    </source>
</reference>
<evidence type="ECO:0000313" key="1">
    <source>
        <dbReference type="EMBL" id="ARN22538.1"/>
    </source>
</evidence>
<keyword evidence="2" id="KW-1185">Reference proteome</keyword>
<proteinExistence type="predicted"/>
<gene>
    <name evidence="1" type="ORF">A4W93_22950</name>
</gene>